<sequence>MKKNELITKVAVDAEISKAKAEAEVNSLINSVTEELKAGGAVALTGFGTFQVKERAARTGRTPKLVRTSRSRRPN</sequence>
<dbReference type="AlphaFoldDB" id="C4K5I4"/>
<evidence type="ECO:0000256" key="9">
    <source>
        <dbReference type="RuleBase" id="RU003939"/>
    </source>
</evidence>
<feature type="region of interest" description="Disordered" evidence="10">
    <location>
        <begin position="55"/>
        <end position="75"/>
    </location>
</feature>
<evidence type="ECO:0000256" key="4">
    <source>
        <dbReference type="ARBA" id="ARBA00023067"/>
    </source>
</evidence>
<dbReference type="HOGENOM" id="CLU_105066_3_4_6"/>
<keyword evidence="4" id="KW-0226">DNA condensation</keyword>
<keyword evidence="5 11" id="KW-0238">DNA-binding</keyword>
<evidence type="ECO:0000256" key="3">
    <source>
        <dbReference type="ARBA" id="ARBA00011870"/>
    </source>
</evidence>
<dbReference type="PANTHER" id="PTHR33175:SF3">
    <property type="entry name" value="DNA-BINDING PROTEIN HU-BETA"/>
    <property type="match status" value="1"/>
</dbReference>
<dbReference type="eggNOG" id="COG0776">
    <property type="taxonomic scope" value="Bacteria"/>
</dbReference>
<dbReference type="Proteomes" id="UP000002334">
    <property type="component" value="Chromosome"/>
</dbReference>
<proteinExistence type="inferred from homology"/>
<reference evidence="11 12" key="1">
    <citation type="journal article" date="2009" name="Proc. Natl. Acad. Sci. U.S.A.">
        <title>Hamiltonella defensa, genome evolution of protective bacterial endosymbiont from pathogenic ancestors.</title>
        <authorList>
            <person name="Degnan P.H."/>
            <person name="Yu Y."/>
            <person name="Sisneros N."/>
            <person name="Wing R.A."/>
            <person name="Moran N.A."/>
        </authorList>
    </citation>
    <scope>NUCLEOTIDE SEQUENCE [LARGE SCALE GENOMIC DNA]</scope>
    <source>
        <strain evidence="12">5AT</strain>
    </source>
</reference>
<dbReference type="KEGG" id="hde:HDEF_1162"/>
<comment type="function">
    <text evidence="1">Histone-like DNA-binding protein which is capable of wrapping DNA to stabilize it, and thus to prevent its denaturation under extreme environmental conditions.</text>
</comment>
<comment type="similarity">
    <text evidence="2 9">Belongs to the bacterial histone-like protein family.</text>
</comment>
<evidence type="ECO:0000313" key="12">
    <source>
        <dbReference type="Proteomes" id="UP000002334"/>
    </source>
</evidence>
<evidence type="ECO:0000313" key="11">
    <source>
        <dbReference type="EMBL" id="ACQ67827.1"/>
    </source>
</evidence>
<comment type="subunit">
    <text evidence="3">Heterodimer of an alpha and a beta chain.</text>
</comment>
<evidence type="ECO:0000256" key="7">
    <source>
        <dbReference type="ARBA" id="ARBA00041399"/>
    </source>
</evidence>
<dbReference type="SMART" id="SM00411">
    <property type="entry name" value="BHL"/>
    <property type="match status" value="1"/>
</dbReference>
<evidence type="ECO:0000256" key="2">
    <source>
        <dbReference type="ARBA" id="ARBA00010529"/>
    </source>
</evidence>
<keyword evidence="12" id="KW-1185">Reference proteome</keyword>
<organism evidence="11 12">
    <name type="scientific">Hamiltonella defensa subsp. Acyrthosiphon pisum (strain 5AT)</name>
    <dbReference type="NCBI Taxonomy" id="572265"/>
    <lineage>
        <taxon>Bacteria</taxon>
        <taxon>Pseudomonadati</taxon>
        <taxon>Pseudomonadota</taxon>
        <taxon>Gammaproteobacteria</taxon>
        <taxon>Enterobacterales</taxon>
        <taxon>Enterobacteriaceae</taxon>
        <taxon>aphid secondary symbionts</taxon>
        <taxon>Candidatus Williamhamiltonella</taxon>
    </lineage>
</organism>
<dbReference type="GO" id="GO:0030527">
    <property type="term" value="F:structural constituent of chromatin"/>
    <property type="evidence" value="ECO:0007669"/>
    <property type="project" value="InterPro"/>
</dbReference>
<name>C4K5I4_HAMD5</name>
<dbReference type="InterPro" id="IPR010992">
    <property type="entry name" value="IHF-like_DNA-bd_dom_sf"/>
</dbReference>
<dbReference type="Gene3D" id="4.10.520.10">
    <property type="entry name" value="IHF-like DNA-binding proteins"/>
    <property type="match status" value="1"/>
</dbReference>
<dbReference type="GO" id="GO:0003677">
    <property type="term" value="F:DNA binding"/>
    <property type="evidence" value="ECO:0007669"/>
    <property type="project" value="UniProtKB-KW"/>
</dbReference>
<evidence type="ECO:0000256" key="10">
    <source>
        <dbReference type="SAM" id="MobiDB-lite"/>
    </source>
</evidence>
<dbReference type="Pfam" id="PF00216">
    <property type="entry name" value="Bac_DNA_binding"/>
    <property type="match status" value="1"/>
</dbReference>
<accession>C4K5I4</accession>
<dbReference type="PANTHER" id="PTHR33175">
    <property type="entry name" value="DNA-BINDING PROTEIN HU"/>
    <property type="match status" value="1"/>
</dbReference>
<evidence type="ECO:0000256" key="5">
    <source>
        <dbReference type="ARBA" id="ARBA00023125"/>
    </source>
</evidence>
<dbReference type="InterPro" id="IPR000119">
    <property type="entry name" value="Hist_DNA-bd"/>
</dbReference>
<dbReference type="GO" id="GO:0005829">
    <property type="term" value="C:cytosol"/>
    <property type="evidence" value="ECO:0007669"/>
    <property type="project" value="TreeGrafter"/>
</dbReference>
<gene>
    <name evidence="11" type="primary">hupB</name>
    <name evidence="11" type="ordered locus">HDEF_1162</name>
</gene>
<evidence type="ECO:0000256" key="1">
    <source>
        <dbReference type="ARBA" id="ARBA00003819"/>
    </source>
</evidence>
<evidence type="ECO:0000256" key="8">
    <source>
        <dbReference type="ARBA" id="ARBA00041875"/>
    </source>
</evidence>
<dbReference type="GO" id="GO:0030261">
    <property type="term" value="P:chromosome condensation"/>
    <property type="evidence" value="ECO:0007669"/>
    <property type="project" value="UniProtKB-KW"/>
</dbReference>
<evidence type="ECO:0000256" key="6">
    <source>
        <dbReference type="ARBA" id="ARBA00040491"/>
    </source>
</evidence>
<dbReference type="EMBL" id="CP001277">
    <property type="protein sequence ID" value="ACQ67827.1"/>
    <property type="molecule type" value="Genomic_DNA"/>
</dbReference>
<protein>
    <recommendedName>
        <fullName evidence="6">DNA-binding protein HU-beta</fullName>
    </recommendedName>
    <alternativeName>
        <fullName evidence="7">HU-1</fullName>
    </alternativeName>
    <alternativeName>
        <fullName evidence="8">NS1</fullName>
    </alternativeName>
</protein>
<dbReference type="SUPFAM" id="SSF47729">
    <property type="entry name" value="IHF-like DNA-binding proteins"/>
    <property type="match status" value="1"/>
</dbReference>
<dbReference type="STRING" id="572265.HDEF_1162"/>